<comment type="caution">
    <text evidence="3">The sequence shown here is derived from an EMBL/GenBank/DDBJ whole genome shotgun (WGS) entry which is preliminary data.</text>
</comment>
<dbReference type="Gene3D" id="1.10.30.10">
    <property type="entry name" value="High mobility group box domain"/>
    <property type="match status" value="1"/>
</dbReference>
<gene>
    <name evidence="3" type="ORF">CPELLU_LOCUS2605</name>
</gene>
<dbReference type="AlphaFoldDB" id="A0A9N8ZR48"/>
<dbReference type="GO" id="GO:0003677">
    <property type="term" value="F:DNA binding"/>
    <property type="evidence" value="ECO:0007669"/>
    <property type="project" value="UniProtKB-UniRule"/>
</dbReference>
<reference evidence="3" key="1">
    <citation type="submission" date="2021-06" db="EMBL/GenBank/DDBJ databases">
        <authorList>
            <person name="Kallberg Y."/>
            <person name="Tangrot J."/>
            <person name="Rosling A."/>
        </authorList>
    </citation>
    <scope>NUCLEOTIDE SEQUENCE</scope>
    <source>
        <strain evidence="3">FL966</strain>
    </source>
</reference>
<feature type="DNA-binding region" description="HMG box" evidence="1">
    <location>
        <begin position="115"/>
        <end position="186"/>
    </location>
</feature>
<feature type="domain" description="HMG box" evidence="2">
    <location>
        <begin position="115"/>
        <end position="186"/>
    </location>
</feature>
<dbReference type="GO" id="GO:0005634">
    <property type="term" value="C:nucleus"/>
    <property type="evidence" value="ECO:0007669"/>
    <property type="project" value="UniProtKB-UniRule"/>
</dbReference>
<protein>
    <submittedName>
        <fullName evidence="3">7355_t:CDS:1</fullName>
    </submittedName>
</protein>
<organism evidence="3 4">
    <name type="scientific">Cetraspora pellucida</name>
    <dbReference type="NCBI Taxonomy" id="1433469"/>
    <lineage>
        <taxon>Eukaryota</taxon>
        <taxon>Fungi</taxon>
        <taxon>Fungi incertae sedis</taxon>
        <taxon>Mucoromycota</taxon>
        <taxon>Glomeromycotina</taxon>
        <taxon>Glomeromycetes</taxon>
        <taxon>Diversisporales</taxon>
        <taxon>Gigasporaceae</taxon>
        <taxon>Cetraspora</taxon>
    </lineage>
</organism>
<proteinExistence type="predicted"/>
<keyword evidence="4" id="KW-1185">Reference proteome</keyword>
<sequence length="356" mass="40958">MNGVPFEFINNTLNNISIQTKDNQQTSISMFNNIPFDISNQIHVQKINQPTEIQPTEIQPTEMQPTEIQSSNIETIENALFGISRNEIYNPIVTANEIIDDLISSSFSKADNKKIKRPLNKFMVFKKNFNKLITTSKNIPRKHRMREITSTASKFWNNATSIEKEPFEKIAHHVKKLHKKKFPSYSYAPNIKKPHDPFINLTGISSNIGPVPIDPEEGFKEYVKEYVKEDVKVEESVNESVKEDVEESVRGYVKDAKDAKDVKEGGKQPIEEQRPSIVSFIPQQENSLINQDYLFEGQQCFIEDGSLVCNEVVRDTEGVTPPYYFYDPYSEPNNDMMLHYIDTFGFFPFDFESQSG</sequence>
<dbReference type="OrthoDB" id="6247875at2759"/>
<evidence type="ECO:0000313" key="3">
    <source>
        <dbReference type="EMBL" id="CAG8504315.1"/>
    </source>
</evidence>
<name>A0A9N8ZR48_9GLOM</name>
<dbReference type="Proteomes" id="UP000789759">
    <property type="component" value="Unassembled WGS sequence"/>
</dbReference>
<evidence type="ECO:0000313" key="4">
    <source>
        <dbReference type="Proteomes" id="UP000789759"/>
    </source>
</evidence>
<keyword evidence="1" id="KW-0238">DNA-binding</keyword>
<dbReference type="EMBL" id="CAJVQA010001146">
    <property type="protein sequence ID" value="CAG8504315.1"/>
    <property type="molecule type" value="Genomic_DNA"/>
</dbReference>
<evidence type="ECO:0000256" key="1">
    <source>
        <dbReference type="PROSITE-ProRule" id="PRU00267"/>
    </source>
</evidence>
<evidence type="ECO:0000259" key="2">
    <source>
        <dbReference type="PROSITE" id="PS50118"/>
    </source>
</evidence>
<dbReference type="InterPro" id="IPR009071">
    <property type="entry name" value="HMG_box_dom"/>
</dbReference>
<dbReference type="SUPFAM" id="SSF47095">
    <property type="entry name" value="HMG-box"/>
    <property type="match status" value="1"/>
</dbReference>
<accession>A0A9N8ZR48</accession>
<dbReference type="Pfam" id="PF00505">
    <property type="entry name" value="HMG_box"/>
    <property type="match status" value="1"/>
</dbReference>
<dbReference type="InterPro" id="IPR036910">
    <property type="entry name" value="HMG_box_dom_sf"/>
</dbReference>
<dbReference type="PROSITE" id="PS50118">
    <property type="entry name" value="HMG_BOX_2"/>
    <property type="match status" value="1"/>
</dbReference>
<keyword evidence="1" id="KW-0539">Nucleus</keyword>